<evidence type="ECO:0000256" key="4">
    <source>
        <dbReference type="ARBA" id="ARBA00022840"/>
    </source>
</evidence>
<keyword evidence="4 8" id="KW-0067">ATP-binding</keyword>
<evidence type="ECO:0000259" key="9">
    <source>
        <dbReference type="PROSITE" id="PS50893"/>
    </source>
</evidence>
<evidence type="ECO:0000256" key="8">
    <source>
        <dbReference type="RuleBase" id="RU369116"/>
    </source>
</evidence>
<protein>
    <recommendedName>
        <fullName evidence="8">Quaternary amine transport ATP-binding protein</fullName>
        <ecNumber evidence="8">7.6.2.9</ecNumber>
    </recommendedName>
</protein>
<keyword evidence="8" id="KW-1003">Cell membrane</keyword>
<dbReference type="CDD" id="cd03294">
    <property type="entry name" value="ABC_Pro_Gly_Betaine"/>
    <property type="match status" value="1"/>
</dbReference>
<keyword evidence="3 8" id="KW-0547">Nucleotide-binding</keyword>
<sequence length="393" mass="44056">MKVEVVNLYKIFGPQPRSVLSMVKNGISKRQVMEETGHTVGINNVSFQVQQGEIFVIMGLSGCGKSTLVRCINRLIEPTAGEVRIDGENILEADTRRLLDIRRRKVAMVFQRFGLFPHRNVCSNVEYGLEIQEVEPAVCREKALKALDLVGLKGYEFKMPDQLSGGMQQRVGLARALATDPDILLMDEAFSALDPLIRREMQEELLELQAKMHKTIIFITHDLDEALRLGDRIAVMRDGQIVQIGSSEEILTNPADDYVREFVQDVDRTKVLTASSIMKRPDPLIIPKDGPRAAVRRMQEEGISSIYAVNAERQFQGIVRIEDATRLVQQGIHNLEEIIVKDVPVADPDMRIFDLLPMAFNAKTPIVVLDGDKRMRGIIGRAAVISSIMGVEQ</sequence>
<dbReference type="InterPro" id="IPR046342">
    <property type="entry name" value="CBS_dom_sf"/>
</dbReference>
<dbReference type="InterPro" id="IPR051921">
    <property type="entry name" value="ABC_osmolyte_uptake_ATP-bind"/>
</dbReference>
<comment type="subunit">
    <text evidence="8">The complex is probably composed of two ATP-binding proteins, two transmembrane proteins and a solute-binding protein.</text>
</comment>
<evidence type="ECO:0000256" key="3">
    <source>
        <dbReference type="ARBA" id="ARBA00022741"/>
    </source>
</evidence>
<keyword evidence="8" id="KW-0997">Cell inner membrane</keyword>
<name>A0ABU3NZE0_9FIRM</name>
<reference evidence="11 12" key="1">
    <citation type="submission" date="2023-07" db="EMBL/GenBank/DDBJ databases">
        <title>The novel representative of Negativicutes class, Anaeroselena agilis gen. nov. sp. nov.</title>
        <authorList>
            <person name="Prokofeva M.I."/>
            <person name="Elcheninov A.G."/>
            <person name="Klyukina A."/>
            <person name="Kublanov I.V."/>
            <person name="Frolov E.N."/>
            <person name="Podosokorskaya O.A."/>
        </authorList>
    </citation>
    <scope>NUCLEOTIDE SEQUENCE [LARGE SCALE GENOMIC DNA]</scope>
    <source>
        <strain evidence="11 12">4137-cl</strain>
    </source>
</reference>
<dbReference type="PROSITE" id="PS51371">
    <property type="entry name" value="CBS"/>
    <property type="match status" value="1"/>
</dbReference>
<dbReference type="RefSeq" id="WP_413780171.1">
    <property type="nucleotide sequence ID" value="NZ_JAUOZS010000001.1"/>
</dbReference>
<keyword evidence="12" id="KW-1185">Reference proteome</keyword>
<comment type="caution">
    <text evidence="11">The sequence shown here is derived from an EMBL/GenBank/DDBJ whole genome shotgun (WGS) entry which is preliminary data.</text>
</comment>
<dbReference type="PROSITE" id="PS00211">
    <property type="entry name" value="ABC_TRANSPORTER_1"/>
    <property type="match status" value="1"/>
</dbReference>
<dbReference type="Gene3D" id="3.40.50.300">
    <property type="entry name" value="P-loop containing nucleotide triphosphate hydrolases"/>
    <property type="match status" value="1"/>
</dbReference>
<gene>
    <name evidence="11" type="ORF">Q4T40_10470</name>
</gene>
<dbReference type="EMBL" id="JAUOZS010000001">
    <property type="protein sequence ID" value="MDT8901667.1"/>
    <property type="molecule type" value="Genomic_DNA"/>
</dbReference>
<dbReference type="GO" id="GO:0005524">
    <property type="term" value="F:ATP binding"/>
    <property type="evidence" value="ECO:0007669"/>
    <property type="project" value="UniProtKB-KW"/>
</dbReference>
<evidence type="ECO:0000256" key="5">
    <source>
        <dbReference type="ARBA" id="ARBA00022970"/>
    </source>
</evidence>
<evidence type="ECO:0000256" key="2">
    <source>
        <dbReference type="ARBA" id="ARBA00022448"/>
    </source>
</evidence>
<dbReference type="SUPFAM" id="SSF54631">
    <property type="entry name" value="CBS-domain pair"/>
    <property type="match status" value="1"/>
</dbReference>
<organism evidence="11 12">
    <name type="scientific">Anaeroselena agilis</name>
    <dbReference type="NCBI Taxonomy" id="3063788"/>
    <lineage>
        <taxon>Bacteria</taxon>
        <taxon>Bacillati</taxon>
        <taxon>Bacillota</taxon>
        <taxon>Negativicutes</taxon>
        <taxon>Acetonemataceae</taxon>
        <taxon>Anaeroselena</taxon>
    </lineage>
</organism>
<dbReference type="InterPro" id="IPR027417">
    <property type="entry name" value="P-loop_NTPase"/>
</dbReference>
<dbReference type="SMART" id="SM00382">
    <property type="entry name" value="AAA"/>
    <property type="match status" value="1"/>
</dbReference>
<dbReference type="InterPro" id="IPR000644">
    <property type="entry name" value="CBS_dom"/>
</dbReference>
<dbReference type="NCBIfam" id="TIGR01186">
    <property type="entry name" value="proV"/>
    <property type="match status" value="1"/>
</dbReference>
<feature type="domain" description="ABC transporter" evidence="9">
    <location>
        <begin position="27"/>
        <end position="263"/>
    </location>
</feature>
<dbReference type="Pfam" id="PF00005">
    <property type="entry name" value="ABC_tran"/>
    <property type="match status" value="1"/>
</dbReference>
<dbReference type="PANTHER" id="PTHR43869">
    <property type="entry name" value="GLYCINE BETAINE/PROLINE BETAINE TRANSPORT SYSTEM ATP-BINDING PROTEIN PROV"/>
    <property type="match status" value="1"/>
</dbReference>
<dbReference type="InterPro" id="IPR003593">
    <property type="entry name" value="AAA+_ATPase"/>
</dbReference>
<evidence type="ECO:0000256" key="7">
    <source>
        <dbReference type="PROSITE-ProRule" id="PRU00703"/>
    </source>
</evidence>
<evidence type="ECO:0000313" key="11">
    <source>
        <dbReference type="EMBL" id="MDT8901667.1"/>
    </source>
</evidence>
<comment type="catalytic activity">
    <reaction evidence="8">
        <text>a quaternary ammonium(out) + ATP + H2O = a quaternary ammonium(in) + ADP + phosphate + H(+)</text>
        <dbReference type="Rhea" id="RHEA:11036"/>
        <dbReference type="ChEBI" id="CHEBI:15377"/>
        <dbReference type="ChEBI" id="CHEBI:15378"/>
        <dbReference type="ChEBI" id="CHEBI:30616"/>
        <dbReference type="ChEBI" id="CHEBI:35267"/>
        <dbReference type="ChEBI" id="CHEBI:43474"/>
        <dbReference type="ChEBI" id="CHEBI:456216"/>
    </reaction>
</comment>
<evidence type="ECO:0000313" key="12">
    <source>
        <dbReference type="Proteomes" id="UP001254848"/>
    </source>
</evidence>
<dbReference type="EC" id="7.6.2.9" evidence="8"/>
<keyword evidence="5" id="KW-0029">Amino-acid transport</keyword>
<dbReference type="Pfam" id="PF00571">
    <property type="entry name" value="CBS"/>
    <property type="match status" value="2"/>
</dbReference>
<keyword evidence="6 7" id="KW-0129">CBS domain</keyword>
<keyword evidence="2 8" id="KW-0813">Transport</keyword>
<proteinExistence type="inferred from homology"/>
<keyword evidence="8" id="KW-0472">Membrane</keyword>
<dbReference type="SUPFAM" id="SSF52540">
    <property type="entry name" value="P-loop containing nucleoside triphosphate hydrolases"/>
    <property type="match status" value="1"/>
</dbReference>
<dbReference type="InterPro" id="IPR005892">
    <property type="entry name" value="Gly-betaine_transp_ATP-bd"/>
</dbReference>
<dbReference type="Gene3D" id="3.10.580.10">
    <property type="entry name" value="CBS-domain"/>
    <property type="match status" value="1"/>
</dbReference>
<evidence type="ECO:0000256" key="6">
    <source>
        <dbReference type="ARBA" id="ARBA00023122"/>
    </source>
</evidence>
<dbReference type="PANTHER" id="PTHR43869:SF1">
    <property type="entry name" value="GLYCINE BETAINE_PROLINE BETAINE TRANSPORT SYSTEM ATP-BINDING PROTEIN PROV"/>
    <property type="match status" value="1"/>
</dbReference>
<dbReference type="PROSITE" id="PS50893">
    <property type="entry name" value="ABC_TRANSPORTER_2"/>
    <property type="match status" value="1"/>
</dbReference>
<comment type="subcellular location">
    <subcellularLocation>
        <location evidence="8">Cell inner membrane</location>
        <topology evidence="8">Peripheral membrane protein</topology>
    </subcellularLocation>
</comment>
<evidence type="ECO:0000259" key="10">
    <source>
        <dbReference type="PROSITE" id="PS51371"/>
    </source>
</evidence>
<dbReference type="Proteomes" id="UP001254848">
    <property type="component" value="Unassembled WGS sequence"/>
</dbReference>
<accession>A0ABU3NZE0</accession>
<evidence type="ECO:0000256" key="1">
    <source>
        <dbReference type="ARBA" id="ARBA00005417"/>
    </source>
</evidence>
<feature type="domain" description="CBS" evidence="10">
    <location>
        <begin position="278"/>
        <end position="335"/>
    </location>
</feature>
<dbReference type="InterPro" id="IPR003439">
    <property type="entry name" value="ABC_transporter-like_ATP-bd"/>
</dbReference>
<comment type="similarity">
    <text evidence="1 8">Belongs to the ABC transporter superfamily.</text>
</comment>
<dbReference type="InterPro" id="IPR017871">
    <property type="entry name" value="ABC_transporter-like_CS"/>
</dbReference>